<name>A0A6J5NFR6_9CAUD</name>
<reference evidence="1" key="1">
    <citation type="submission" date="2020-04" db="EMBL/GenBank/DDBJ databases">
        <authorList>
            <person name="Chiriac C."/>
            <person name="Salcher M."/>
            <person name="Ghai R."/>
            <person name="Kavagutti S V."/>
        </authorList>
    </citation>
    <scope>NUCLEOTIDE SEQUENCE</scope>
</reference>
<protein>
    <submittedName>
        <fullName evidence="1">Uncharacterized protein</fullName>
    </submittedName>
</protein>
<proteinExistence type="predicted"/>
<dbReference type="EMBL" id="LR796653">
    <property type="protein sequence ID" value="CAB4157607.1"/>
    <property type="molecule type" value="Genomic_DNA"/>
</dbReference>
<gene>
    <name evidence="1" type="ORF">UFOVP683_34</name>
</gene>
<sequence>MNNTLLDKTEFEVFQEKRTQVHTENKSSMTEVYNRLIMLMAFVEFHGLEHNFKEFQEEVKKG</sequence>
<accession>A0A6J5NFR6</accession>
<organism evidence="1">
    <name type="scientific">uncultured Caudovirales phage</name>
    <dbReference type="NCBI Taxonomy" id="2100421"/>
    <lineage>
        <taxon>Viruses</taxon>
        <taxon>Duplodnaviria</taxon>
        <taxon>Heunggongvirae</taxon>
        <taxon>Uroviricota</taxon>
        <taxon>Caudoviricetes</taxon>
        <taxon>Peduoviridae</taxon>
        <taxon>Maltschvirus</taxon>
        <taxon>Maltschvirus maltsch</taxon>
    </lineage>
</organism>
<evidence type="ECO:0000313" key="1">
    <source>
        <dbReference type="EMBL" id="CAB4157607.1"/>
    </source>
</evidence>